<proteinExistence type="predicted"/>
<name>A0A0A9FVK6_ARUDO</name>
<dbReference type="EMBL" id="GBRH01182632">
    <property type="protein sequence ID" value="JAE15264.1"/>
    <property type="molecule type" value="Transcribed_RNA"/>
</dbReference>
<accession>A0A0A9FVK6</accession>
<evidence type="ECO:0000313" key="1">
    <source>
        <dbReference type="EMBL" id="JAE15264.1"/>
    </source>
</evidence>
<organism evidence="1">
    <name type="scientific">Arundo donax</name>
    <name type="common">Giant reed</name>
    <name type="synonym">Donax arundinaceus</name>
    <dbReference type="NCBI Taxonomy" id="35708"/>
    <lineage>
        <taxon>Eukaryota</taxon>
        <taxon>Viridiplantae</taxon>
        <taxon>Streptophyta</taxon>
        <taxon>Embryophyta</taxon>
        <taxon>Tracheophyta</taxon>
        <taxon>Spermatophyta</taxon>
        <taxon>Magnoliopsida</taxon>
        <taxon>Liliopsida</taxon>
        <taxon>Poales</taxon>
        <taxon>Poaceae</taxon>
        <taxon>PACMAD clade</taxon>
        <taxon>Arundinoideae</taxon>
        <taxon>Arundineae</taxon>
        <taxon>Arundo</taxon>
    </lineage>
</organism>
<protein>
    <submittedName>
        <fullName evidence="1">JMJ903</fullName>
    </submittedName>
</protein>
<reference evidence="1" key="2">
    <citation type="journal article" date="2015" name="Data Brief">
        <title>Shoot transcriptome of the giant reed, Arundo donax.</title>
        <authorList>
            <person name="Barrero R.A."/>
            <person name="Guerrero F.D."/>
            <person name="Moolhuijzen P."/>
            <person name="Goolsby J.A."/>
            <person name="Tidwell J."/>
            <person name="Bellgard S.E."/>
            <person name="Bellgard M.I."/>
        </authorList>
    </citation>
    <scope>NUCLEOTIDE SEQUENCE</scope>
    <source>
        <tissue evidence="1">Shoot tissue taken approximately 20 cm above the soil surface</tissue>
    </source>
</reference>
<reference evidence="1" key="1">
    <citation type="submission" date="2014-09" db="EMBL/GenBank/DDBJ databases">
        <authorList>
            <person name="Magalhaes I.L.F."/>
            <person name="Oliveira U."/>
            <person name="Santos F.R."/>
            <person name="Vidigal T.H.D.A."/>
            <person name="Brescovit A.D."/>
            <person name="Santos A.J."/>
        </authorList>
    </citation>
    <scope>NUCLEOTIDE SEQUENCE</scope>
    <source>
        <tissue evidence="1">Shoot tissue taken approximately 20 cm above the soil surface</tissue>
    </source>
</reference>
<sequence length="13" mass="1530">MRARRRAAPRTTS</sequence>